<sequence length="87" mass="9627">MTFPIDSRPVSAAATYSYRIAPKYLFRIEPFCLASGKLKGGIVPDFLLREGKKRNYLPADYHYPASNSHQLPGECLLPAGWLKIAAG</sequence>
<organism evidence="1 2">
    <name type="scientific">Parabacteroides gordonii MS-1 = DSM 23371</name>
    <dbReference type="NCBI Taxonomy" id="1203610"/>
    <lineage>
        <taxon>Bacteria</taxon>
        <taxon>Pseudomonadati</taxon>
        <taxon>Bacteroidota</taxon>
        <taxon>Bacteroidia</taxon>
        <taxon>Bacteroidales</taxon>
        <taxon>Tannerellaceae</taxon>
        <taxon>Parabacteroides</taxon>
    </lineage>
</organism>
<dbReference type="EMBL" id="AQHW01000017">
    <property type="protein sequence ID" value="KKB54049.1"/>
    <property type="molecule type" value="Genomic_DNA"/>
</dbReference>
<evidence type="ECO:0000313" key="2">
    <source>
        <dbReference type="Proteomes" id="UP000033035"/>
    </source>
</evidence>
<protein>
    <submittedName>
        <fullName evidence="1">Uncharacterized protein</fullName>
    </submittedName>
</protein>
<keyword evidence="2" id="KW-1185">Reference proteome</keyword>
<dbReference type="AlphaFoldDB" id="A0A0F5J8E6"/>
<dbReference type="Proteomes" id="UP000033035">
    <property type="component" value="Unassembled WGS sequence"/>
</dbReference>
<reference evidence="1 2" key="1">
    <citation type="submission" date="2013-04" db="EMBL/GenBank/DDBJ databases">
        <title>The Genome Sequence of Parabacteroides gordonii DSM 23371.</title>
        <authorList>
            <consortium name="The Broad Institute Genomics Platform"/>
            <person name="Earl A."/>
            <person name="Ward D."/>
            <person name="Feldgarden M."/>
            <person name="Gevers D."/>
            <person name="Martens E."/>
            <person name="Sakamoto M."/>
            <person name="Benno Y."/>
            <person name="Suzuki N."/>
            <person name="Matsunaga N."/>
            <person name="Koshihara K."/>
            <person name="Seki M."/>
            <person name="Komiya H."/>
            <person name="Walker B."/>
            <person name="Young S."/>
            <person name="Zeng Q."/>
            <person name="Gargeya S."/>
            <person name="Fitzgerald M."/>
            <person name="Haas B."/>
            <person name="Abouelleil A."/>
            <person name="Allen A.W."/>
            <person name="Alvarado L."/>
            <person name="Arachchi H.M."/>
            <person name="Berlin A.M."/>
            <person name="Chapman S.B."/>
            <person name="Gainer-Dewar J."/>
            <person name="Goldberg J."/>
            <person name="Griggs A."/>
            <person name="Gujja S."/>
            <person name="Hansen M."/>
            <person name="Howarth C."/>
            <person name="Imamovic A."/>
            <person name="Ireland A."/>
            <person name="Larimer J."/>
            <person name="McCowan C."/>
            <person name="Murphy C."/>
            <person name="Pearson M."/>
            <person name="Poon T.W."/>
            <person name="Priest M."/>
            <person name="Roberts A."/>
            <person name="Saif S."/>
            <person name="Shea T."/>
            <person name="Sisk P."/>
            <person name="Sykes S."/>
            <person name="Wortman J."/>
            <person name="Nusbaum C."/>
            <person name="Birren B."/>
        </authorList>
    </citation>
    <scope>NUCLEOTIDE SEQUENCE [LARGE SCALE GENOMIC DNA]</scope>
    <source>
        <strain evidence="1 2">MS-1</strain>
    </source>
</reference>
<proteinExistence type="predicted"/>
<dbReference type="PATRIC" id="fig|1203610.3.peg.3700"/>
<evidence type="ECO:0000313" key="1">
    <source>
        <dbReference type="EMBL" id="KKB54049.1"/>
    </source>
</evidence>
<name>A0A0F5J8E6_9BACT</name>
<dbReference type="HOGENOM" id="CLU_2480531_0_0_10"/>
<gene>
    <name evidence="1" type="ORF">HMPREF1536_03630</name>
</gene>
<accession>A0A0F5J8E6</accession>
<comment type="caution">
    <text evidence="1">The sequence shown here is derived from an EMBL/GenBank/DDBJ whole genome shotgun (WGS) entry which is preliminary data.</text>
</comment>